<evidence type="ECO:0000259" key="1">
    <source>
        <dbReference type="Pfam" id="PF19192"/>
    </source>
</evidence>
<feature type="domain" description="Response receiver" evidence="1">
    <location>
        <begin position="15"/>
        <end position="185"/>
    </location>
</feature>
<dbReference type="EMBL" id="SDCO01000012">
    <property type="protein sequence ID" value="TCX59718.1"/>
    <property type="molecule type" value="Genomic_DNA"/>
</dbReference>
<gene>
    <name evidence="2" type="ORF">ETE84_19480</name>
</gene>
<comment type="caution">
    <text evidence="2">The sequence shown here is derived from an EMBL/GenBank/DDBJ whole genome shotgun (WGS) entry which is preliminary data.</text>
</comment>
<organism evidence="2">
    <name type="scientific">Klebsiella quasipneumoniae</name>
    <dbReference type="NCBI Taxonomy" id="1463165"/>
    <lineage>
        <taxon>Bacteria</taxon>
        <taxon>Pseudomonadati</taxon>
        <taxon>Pseudomonadota</taxon>
        <taxon>Gammaproteobacteria</taxon>
        <taxon>Enterobacterales</taxon>
        <taxon>Enterobacteriaceae</taxon>
        <taxon>Klebsiella/Raoultella group</taxon>
        <taxon>Klebsiella</taxon>
        <taxon>Klebsiella pneumoniae complex</taxon>
    </lineage>
</organism>
<name>A0A483KAD0_9ENTR</name>
<dbReference type="InterPro" id="IPR043834">
    <property type="entry name" value="REC"/>
</dbReference>
<dbReference type="Pfam" id="PF19192">
    <property type="entry name" value="Response_reg_2"/>
    <property type="match status" value="1"/>
</dbReference>
<reference evidence="2" key="1">
    <citation type="submission" date="2019-01" db="EMBL/GenBank/DDBJ databases">
        <authorList>
            <person name="Lista F."/>
            <person name="Anselmo A."/>
        </authorList>
    </citation>
    <scope>NUCLEOTIDE SEQUENCE</scope>
    <source>
        <strain evidence="2">8S</strain>
    </source>
</reference>
<proteinExistence type="predicted"/>
<dbReference type="AlphaFoldDB" id="A0A483KAD0"/>
<sequence>MKTFNEFSTAVTDHFIQNIIFIDDKAYNNNGPKDQHEFDAQEVTKIFSKKGKICAVYKPQLVSDLEYLTSIANKSDVTILDWQIVLDEESVEGESQNDEEDAEEDDVRGVYTKKIITSLLGDIDNRHCIKLILIYTGEVDLPKIASEINAALTEKNISGFSINQDDPCTVMSNNCKIMVISKANGGVGRAQHLPQLANKTKSYEELPDFISLQFTEMTSGLLSNFAMESLAEIRKNFHHILTLFSKELDAAYLAHQTLLPNTFDANELLVQLLSDTFSSIIRYKNLNQFLNEDKVKLWLDHNIEDGLKPFYKDDGTQDNVFYQSNADILLRLLRSDSDVNNKFSSSLISSDGQQLSTKKIGILIKKYATTLFAEFDKTEEINKNFAKLCYHRSAIFSPHHLPFLSLGTVVKSTLDNGGYYICIQQRCDSVRIQEGEMRRFLFISLEEVNDGGFNFLTPNGIKLKIDKSTYSLRTVKFSGTNGFALATKCEIDNKKYFEPSYYSKGKEHSERFEFIIELKELYAQRIVEEYSSSLSRVGLDEPEWVRRLN</sequence>
<evidence type="ECO:0000313" key="2">
    <source>
        <dbReference type="EMBL" id="TCX59718.1"/>
    </source>
</evidence>
<protein>
    <recommendedName>
        <fullName evidence="1">Response receiver domain-containing protein</fullName>
    </recommendedName>
</protein>
<accession>A0A483KAD0</accession>